<keyword evidence="4" id="KW-1185">Reference proteome</keyword>
<sequence>MDMTVLWAVLLASLAGSLHCAGMCGVFVMFAVGMPDEERAGFWRNRHLLNGVYHSGRLLTYTLLGVVSGALGQMIDMGGTMAGVQNTAAGLAGGMMVILGLVMILRWRGVKIGEMKAPGFMQKLVVSGQRLAMGWHPFVRAGVIGMLTTLLPCGWLYLFAVFAAGTGSAVMGGAVMAAFWLGTVPVLATLGIGTGFVTNKLGAKMPLVSAVIIIGVGLFTVVNRIGIDTSAFAENANQKLDLVEEQSDQTKGLTTSDLPCCFEGE</sequence>
<protein>
    <recommendedName>
        <fullName evidence="2">Urease accessory protein UreH-like transmembrane domain-containing protein</fullName>
    </recommendedName>
</protein>
<feature type="transmembrane region" description="Helical" evidence="1">
    <location>
        <begin position="87"/>
        <end position="107"/>
    </location>
</feature>
<dbReference type="PANTHER" id="PTHR42208">
    <property type="entry name" value="HEAVY METAL TRANSPORTER-RELATED"/>
    <property type="match status" value="1"/>
</dbReference>
<evidence type="ECO:0000313" key="3">
    <source>
        <dbReference type="EMBL" id="QDU32103.1"/>
    </source>
</evidence>
<dbReference type="AlphaFoldDB" id="A0A517YPF9"/>
<feature type="domain" description="Urease accessory protein UreH-like transmembrane" evidence="2">
    <location>
        <begin position="9"/>
        <end position="218"/>
    </location>
</feature>
<feature type="transmembrane region" description="Helical" evidence="1">
    <location>
        <begin position="58"/>
        <end position="75"/>
    </location>
</feature>
<dbReference type="EMBL" id="CP036425">
    <property type="protein sequence ID" value="QDU32103.1"/>
    <property type="molecule type" value="Genomic_DNA"/>
</dbReference>
<accession>A0A517YPF9</accession>
<gene>
    <name evidence="3" type="ORF">KS4_01320</name>
</gene>
<keyword evidence="1" id="KW-1133">Transmembrane helix</keyword>
<evidence type="ECO:0000313" key="4">
    <source>
        <dbReference type="Proteomes" id="UP000317369"/>
    </source>
</evidence>
<dbReference type="Proteomes" id="UP000317369">
    <property type="component" value="Chromosome"/>
</dbReference>
<dbReference type="OrthoDB" id="9800141at2"/>
<dbReference type="InterPro" id="IPR039447">
    <property type="entry name" value="UreH-like_TM_dom"/>
</dbReference>
<name>A0A517YPF9_9BACT</name>
<feature type="transmembrane region" description="Helical" evidence="1">
    <location>
        <begin position="138"/>
        <end position="162"/>
    </location>
</feature>
<evidence type="ECO:0000259" key="2">
    <source>
        <dbReference type="Pfam" id="PF13386"/>
    </source>
</evidence>
<keyword evidence="1" id="KW-0472">Membrane</keyword>
<proteinExistence type="predicted"/>
<organism evidence="3 4">
    <name type="scientific">Poriferisphaera corsica</name>
    <dbReference type="NCBI Taxonomy" id="2528020"/>
    <lineage>
        <taxon>Bacteria</taxon>
        <taxon>Pseudomonadati</taxon>
        <taxon>Planctomycetota</taxon>
        <taxon>Phycisphaerae</taxon>
        <taxon>Phycisphaerales</taxon>
        <taxon>Phycisphaeraceae</taxon>
        <taxon>Poriferisphaera</taxon>
    </lineage>
</organism>
<dbReference type="Pfam" id="PF13386">
    <property type="entry name" value="DsbD_2"/>
    <property type="match status" value="1"/>
</dbReference>
<dbReference type="RefSeq" id="WP_145073123.1">
    <property type="nucleotide sequence ID" value="NZ_CP036425.1"/>
</dbReference>
<feature type="transmembrane region" description="Helical" evidence="1">
    <location>
        <begin position="203"/>
        <end position="222"/>
    </location>
</feature>
<evidence type="ECO:0000256" key="1">
    <source>
        <dbReference type="SAM" id="Phobius"/>
    </source>
</evidence>
<feature type="transmembrane region" description="Helical" evidence="1">
    <location>
        <begin position="174"/>
        <end position="197"/>
    </location>
</feature>
<dbReference type="PANTHER" id="PTHR42208:SF1">
    <property type="entry name" value="HEAVY METAL TRANSPORTER"/>
    <property type="match status" value="1"/>
</dbReference>
<dbReference type="KEGG" id="pcor:KS4_01320"/>
<reference evidence="3 4" key="1">
    <citation type="submission" date="2019-02" db="EMBL/GenBank/DDBJ databases">
        <title>Deep-cultivation of Planctomycetes and their phenomic and genomic characterization uncovers novel biology.</title>
        <authorList>
            <person name="Wiegand S."/>
            <person name="Jogler M."/>
            <person name="Boedeker C."/>
            <person name="Pinto D."/>
            <person name="Vollmers J."/>
            <person name="Rivas-Marin E."/>
            <person name="Kohn T."/>
            <person name="Peeters S.H."/>
            <person name="Heuer A."/>
            <person name="Rast P."/>
            <person name="Oberbeckmann S."/>
            <person name="Bunk B."/>
            <person name="Jeske O."/>
            <person name="Meyerdierks A."/>
            <person name="Storesund J.E."/>
            <person name="Kallscheuer N."/>
            <person name="Luecker S."/>
            <person name="Lage O.M."/>
            <person name="Pohl T."/>
            <person name="Merkel B.J."/>
            <person name="Hornburger P."/>
            <person name="Mueller R.-W."/>
            <person name="Bruemmer F."/>
            <person name="Labrenz M."/>
            <person name="Spormann A.M."/>
            <person name="Op den Camp H."/>
            <person name="Overmann J."/>
            <person name="Amann R."/>
            <person name="Jetten M.S.M."/>
            <person name="Mascher T."/>
            <person name="Medema M.H."/>
            <person name="Devos D.P."/>
            <person name="Kaster A.-K."/>
            <person name="Ovreas L."/>
            <person name="Rohde M."/>
            <person name="Galperin M.Y."/>
            <person name="Jogler C."/>
        </authorList>
    </citation>
    <scope>NUCLEOTIDE SEQUENCE [LARGE SCALE GENOMIC DNA]</scope>
    <source>
        <strain evidence="3 4">KS4</strain>
    </source>
</reference>
<keyword evidence="1" id="KW-0812">Transmembrane</keyword>